<dbReference type="Proteomes" id="UP000256328">
    <property type="component" value="Unassembled WGS sequence"/>
</dbReference>
<feature type="domain" description="Peptidase A1" evidence="10">
    <location>
        <begin position="71"/>
        <end position="390"/>
    </location>
</feature>
<accession>A0A3D8RCB5</accession>
<keyword evidence="4" id="KW-0064">Aspartyl protease</keyword>
<name>A0A3D8RCB5_9HELO</name>
<evidence type="ECO:0000256" key="5">
    <source>
        <dbReference type="ARBA" id="ARBA00022801"/>
    </source>
</evidence>
<dbReference type="PRINTS" id="PR00792">
    <property type="entry name" value="PEPSIN"/>
</dbReference>
<sequence>MIFITSLLLLLVSPGNSLDFLQSNVAETPGVLQLRVDAVKNTSMHITERSSALRKRTVLNDLANSRGGTLYMINLKIGTPPQTVTIQIDTGSSELWVNPTCSQAGNSNSIAVCNSLPVYSISSSSTGRHSGQGMQLYYGKGSCSGEYVIDTVNIGGANLPQTQFGMSSYSSSLAQGIMGISWGYGLTTDYYNILDQLTAQDYIASRTFSLDLGSVDTASGSLIFGGLDSKKYSGPLEKRPIIPYPSAPDGYPRYWIYMNSIGISPPGAYSKNYTSAGYKQPVFLDSGGTLSRLPADIVNMMLGDFPGAVSQGNGLFTIPCAVGAQSGTVDFGFGSTIIRVPYHQFIWTAGPNVCVLGAIATSGNSFVLGDTFLRAAYVVFDQDNGNLFVANGANCGSNVVAIGSGPDAVPSITGGCSGPAPLSISMSATPTSRSKTSSTSSKSSSSKKSSTSMTSSSKVTSSSAKTTSFKSSSSVKKTSPSSSIKATSTIRSTSSVKTTSSPVKTTSSVKITSPGSLAKTTSSSAKASSKSSVKNTLSVKTTSIVKSTSSSAKPSSNSSLKTSSTRKATSTSKSSSTRKATSTPKAVRRTWLLYRRE</sequence>
<dbReference type="Gene3D" id="2.40.70.10">
    <property type="entry name" value="Acid Proteases"/>
    <property type="match status" value="2"/>
</dbReference>
<evidence type="ECO:0000256" key="4">
    <source>
        <dbReference type="ARBA" id="ARBA00022750"/>
    </source>
</evidence>
<feature type="disulfide bond" evidence="7">
    <location>
        <begin position="320"/>
        <end position="354"/>
    </location>
</feature>
<evidence type="ECO:0000313" key="12">
    <source>
        <dbReference type="Proteomes" id="UP000256328"/>
    </source>
</evidence>
<feature type="region of interest" description="Disordered" evidence="8">
    <location>
        <begin position="423"/>
        <end position="597"/>
    </location>
</feature>
<dbReference type="InterPro" id="IPR021109">
    <property type="entry name" value="Peptidase_aspartic_dom_sf"/>
</dbReference>
<comment type="similarity">
    <text evidence="1">Belongs to the peptidase A1 family.</text>
</comment>
<keyword evidence="7" id="KW-1015">Disulfide bond</keyword>
<evidence type="ECO:0000256" key="3">
    <source>
        <dbReference type="ARBA" id="ARBA00022729"/>
    </source>
</evidence>
<keyword evidence="5" id="KW-0378">Hydrolase</keyword>
<protein>
    <recommendedName>
        <fullName evidence="10">Peptidase A1 domain-containing protein</fullName>
    </recommendedName>
</protein>
<feature type="chain" id="PRO_5017781812" description="Peptidase A1 domain-containing protein" evidence="9">
    <location>
        <begin position="18"/>
        <end position="597"/>
    </location>
</feature>
<proteinExistence type="inferred from homology"/>
<evidence type="ECO:0000259" key="10">
    <source>
        <dbReference type="PROSITE" id="PS51767"/>
    </source>
</evidence>
<dbReference type="InterPro" id="IPR033876">
    <property type="entry name" value="SAP-like"/>
</dbReference>
<evidence type="ECO:0000256" key="1">
    <source>
        <dbReference type="ARBA" id="ARBA00007447"/>
    </source>
</evidence>
<dbReference type="Pfam" id="PF00026">
    <property type="entry name" value="Asp"/>
    <property type="match status" value="1"/>
</dbReference>
<dbReference type="OrthoDB" id="771136at2759"/>
<dbReference type="PANTHER" id="PTHR47966">
    <property type="entry name" value="BETA-SITE APP-CLEAVING ENZYME, ISOFORM A-RELATED"/>
    <property type="match status" value="1"/>
</dbReference>
<dbReference type="InterPro" id="IPR001461">
    <property type="entry name" value="Aspartic_peptidase_A1"/>
</dbReference>
<dbReference type="AlphaFoldDB" id="A0A3D8RCB5"/>
<gene>
    <name evidence="11" type="ORF">BP5796_07731</name>
</gene>
<dbReference type="PROSITE" id="PS51767">
    <property type="entry name" value="PEPTIDASE_A1"/>
    <property type="match status" value="1"/>
</dbReference>
<dbReference type="GO" id="GO:0006508">
    <property type="term" value="P:proteolysis"/>
    <property type="evidence" value="ECO:0007669"/>
    <property type="project" value="UniProtKB-KW"/>
</dbReference>
<organism evidence="11 12">
    <name type="scientific">Coleophoma crateriformis</name>
    <dbReference type="NCBI Taxonomy" id="565419"/>
    <lineage>
        <taxon>Eukaryota</taxon>
        <taxon>Fungi</taxon>
        <taxon>Dikarya</taxon>
        <taxon>Ascomycota</taxon>
        <taxon>Pezizomycotina</taxon>
        <taxon>Leotiomycetes</taxon>
        <taxon>Helotiales</taxon>
        <taxon>Dermateaceae</taxon>
        <taxon>Coleophoma</taxon>
    </lineage>
</organism>
<dbReference type="InterPro" id="IPR033121">
    <property type="entry name" value="PEPTIDASE_A1"/>
</dbReference>
<keyword evidence="2" id="KW-0645">Protease</keyword>
<dbReference type="SUPFAM" id="SSF50630">
    <property type="entry name" value="Acid proteases"/>
    <property type="match status" value="1"/>
</dbReference>
<dbReference type="CDD" id="cd05474">
    <property type="entry name" value="SAP_like"/>
    <property type="match status" value="1"/>
</dbReference>
<dbReference type="PANTHER" id="PTHR47966:SF65">
    <property type="entry name" value="ASPARTIC-TYPE ENDOPEPTIDASE"/>
    <property type="match status" value="1"/>
</dbReference>
<reference evidence="11 12" key="1">
    <citation type="journal article" date="2018" name="IMA Fungus">
        <title>IMA Genome-F 9: Draft genome sequence of Annulohypoxylon stygium, Aspergillus mulundensis, Berkeleyomyces basicola (syn. Thielaviopsis basicola), Ceratocystis smalleyi, two Cercospora beticola strains, Coleophoma cylindrospora, Fusarium fracticaudum, Phialophora cf. hyalina, and Morchella septimelata.</title>
        <authorList>
            <person name="Wingfield B.D."/>
            <person name="Bills G.F."/>
            <person name="Dong Y."/>
            <person name="Huang W."/>
            <person name="Nel W.J."/>
            <person name="Swalarsk-Parry B.S."/>
            <person name="Vaghefi N."/>
            <person name="Wilken P.M."/>
            <person name="An Z."/>
            <person name="de Beer Z.W."/>
            <person name="De Vos L."/>
            <person name="Chen L."/>
            <person name="Duong T.A."/>
            <person name="Gao Y."/>
            <person name="Hammerbacher A."/>
            <person name="Kikkert J.R."/>
            <person name="Li Y."/>
            <person name="Li H."/>
            <person name="Li K."/>
            <person name="Li Q."/>
            <person name="Liu X."/>
            <person name="Ma X."/>
            <person name="Naidoo K."/>
            <person name="Pethybridge S.J."/>
            <person name="Sun J."/>
            <person name="Steenkamp E.T."/>
            <person name="van der Nest M.A."/>
            <person name="van Wyk S."/>
            <person name="Wingfield M.J."/>
            <person name="Xiong C."/>
            <person name="Yue Q."/>
            <person name="Zhang X."/>
        </authorList>
    </citation>
    <scope>NUCLEOTIDE SEQUENCE [LARGE SCALE GENOMIC DNA]</scope>
    <source>
        <strain evidence="11 12">BP5796</strain>
    </source>
</reference>
<feature type="signal peptide" evidence="9">
    <location>
        <begin position="1"/>
        <end position="17"/>
    </location>
</feature>
<feature type="compositionally biased region" description="Low complexity" evidence="8">
    <location>
        <begin position="427"/>
        <end position="583"/>
    </location>
</feature>
<feature type="active site" evidence="6">
    <location>
        <position position="89"/>
    </location>
</feature>
<evidence type="ECO:0000256" key="9">
    <source>
        <dbReference type="SAM" id="SignalP"/>
    </source>
</evidence>
<keyword evidence="12" id="KW-1185">Reference proteome</keyword>
<evidence type="ECO:0000256" key="2">
    <source>
        <dbReference type="ARBA" id="ARBA00022670"/>
    </source>
</evidence>
<dbReference type="GO" id="GO:0004190">
    <property type="term" value="F:aspartic-type endopeptidase activity"/>
    <property type="evidence" value="ECO:0007669"/>
    <property type="project" value="UniProtKB-KW"/>
</dbReference>
<evidence type="ECO:0000256" key="6">
    <source>
        <dbReference type="PIRSR" id="PIRSR601461-1"/>
    </source>
</evidence>
<evidence type="ECO:0000256" key="8">
    <source>
        <dbReference type="SAM" id="MobiDB-lite"/>
    </source>
</evidence>
<keyword evidence="3 9" id="KW-0732">Signal</keyword>
<feature type="active site" evidence="6">
    <location>
        <position position="285"/>
    </location>
</feature>
<dbReference type="EMBL" id="PDLN01000011">
    <property type="protein sequence ID" value="RDW71697.1"/>
    <property type="molecule type" value="Genomic_DNA"/>
</dbReference>
<evidence type="ECO:0000313" key="11">
    <source>
        <dbReference type="EMBL" id="RDW71697.1"/>
    </source>
</evidence>
<evidence type="ECO:0000256" key="7">
    <source>
        <dbReference type="PIRSR" id="PIRSR601461-2"/>
    </source>
</evidence>
<comment type="caution">
    <text evidence="11">The sequence shown here is derived from an EMBL/GenBank/DDBJ whole genome shotgun (WGS) entry which is preliminary data.</text>
</comment>